<gene>
    <name evidence="2" type="ORF">LY89DRAFT_741623</name>
</gene>
<protein>
    <recommendedName>
        <fullName evidence="1">2EXR domain-containing protein</fullName>
    </recommendedName>
</protein>
<keyword evidence="3" id="KW-1185">Reference proteome</keyword>
<dbReference type="AlphaFoldDB" id="A0A132B8R2"/>
<organism evidence="2 3">
    <name type="scientific">Mollisia scopiformis</name>
    <name type="common">Conifer needle endophyte fungus</name>
    <name type="synonym">Phialocephala scopiformis</name>
    <dbReference type="NCBI Taxonomy" id="149040"/>
    <lineage>
        <taxon>Eukaryota</taxon>
        <taxon>Fungi</taxon>
        <taxon>Dikarya</taxon>
        <taxon>Ascomycota</taxon>
        <taxon>Pezizomycotina</taxon>
        <taxon>Leotiomycetes</taxon>
        <taxon>Helotiales</taxon>
        <taxon>Mollisiaceae</taxon>
        <taxon>Mollisia</taxon>
    </lineage>
</organism>
<name>A0A132B8R2_MOLSC</name>
<dbReference type="PANTHER" id="PTHR35910">
    <property type="entry name" value="2EXR DOMAIN-CONTAINING PROTEIN"/>
    <property type="match status" value="1"/>
</dbReference>
<dbReference type="EMBL" id="KQ947434">
    <property type="protein sequence ID" value="KUJ08786.1"/>
    <property type="molecule type" value="Genomic_DNA"/>
</dbReference>
<dbReference type="PANTHER" id="PTHR35910:SF6">
    <property type="entry name" value="2EXR DOMAIN-CONTAINING PROTEIN"/>
    <property type="match status" value="1"/>
</dbReference>
<dbReference type="InterPro" id="IPR045518">
    <property type="entry name" value="2EXR"/>
</dbReference>
<evidence type="ECO:0000313" key="2">
    <source>
        <dbReference type="EMBL" id="KUJ08786.1"/>
    </source>
</evidence>
<reference evidence="2 3" key="1">
    <citation type="submission" date="2015-10" db="EMBL/GenBank/DDBJ databases">
        <title>Full genome of DAOMC 229536 Phialocephala scopiformis, a fungal endophyte of spruce producing the potent anti-insectan compound rugulosin.</title>
        <authorList>
            <consortium name="DOE Joint Genome Institute"/>
            <person name="Walker A.K."/>
            <person name="Frasz S.L."/>
            <person name="Seifert K.A."/>
            <person name="Miller J.D."/>
            <person name="Mondo S.J."/>
            <person name="Labutti K."/>
            <person name="Lipzen A."/>
            <person name="Dockter R."/>
            <person name="Kennedy M."/>
            <person name="Grigoriev I.V."/>
            <person name="Spatafora J.W."/>
        </authorList>
    </citation>
    <scope>NUCLEOTIDE SEQUENCE [LARGE SCALE GENOMIC DNA]</scope>
    <source>
        <strain evidence="2 3">CBS 120377</strain>
    </source>
</reference>
<dbReference type="Proteomes" id="UP000070700">
    <property type="component" value="Unassembled WGS sequence"/>
</dbReference>
<sequence length="254" mass="28897">MAEPTIDSSSTFHCFPQLPVELRLPIWELARDALPGRVIELIEELVTFDGFEGRWLNDMDAERFVISRSGEEGCRSTPEQTFFTVRDSSVSLLSVSRESRHCTLNNYYNLFRDGVNGSVPSVPFDFDKDVLYLRAASHCTSHFLVNEPKLLAGNVKFLASIFVMPSLMDTLCLQNVGELGSVETIFILMEAAWEGDLAIYKQYWTDLLPQYHLSPIKDSDGLASLIRDPDWKIDHQKCWRSEDTSESCKRATSR</sequence>
<evidence type="ECO:0000313" key="3">
    <source>
        <dbReference type="Proteomes" id="UP000070700"/>
    </source>
</evidence>
<proteinExistence type="predicted"/>
<feature type="domain" description="2EXR" evidence="1">
    <location>
        <begin position="12"/>
        <end position="131"/>
    </location>
</feature>
<dbReference type="KEGG" id="psco:LY89DRAFT_741623"/>
<dbReference type="Pfam" id="PF20150">
    <property type="entry name" value="2EXR"/>
    <property type="match status" value="1"/>
</dbReference>
<dbReference type="GeneID" id="28830458"/>
<dbReference type="OrthoDB" id="3540486at2759"/>
<evidence type="ECO:0000259" key="1">
    <source>
        <dbReference type="Pfam" id="PF20150"/>
    </source>
</evidence>
<dbReference type="RefSeq" id="XP_018063141.1">
    <property type="nucleotide sequence ID" value="XM_018220732.1"/>
</dbReference>
<accession>A0A132B8R2</accession>
<dbReference type="InParanoid" id="A0A132B8R2"/>